<accession>A0A8T8X4N7</accession>
<evidence type="ECO:0000313" key="2">
    <source>
        <dbReference type="Proteomes" id="UP000249497"/>
    </source>
</evidence>
<dbReference type="EMBL" id="KZ824785">
    <property type="protein sequence ID" value="RAH83107.1"/>
    <property type="molecule type" value="Genomic_DNA"/>
</dbReference>
<protein>
    <submittedName>
        <fullName evidence="1">Uncharacterized protein</fullName>
    </submittedName>
</protein>
<gene>
    <name evidence="1" type="ORF">BO86DRAFT_61300</name>
</gene>
<keyword evidence="2" id="KW-1185">Reference proteome</keyword>
<dbReference type="GeneID" id="37181199"/>
<sequence>MQYAVLTVFCPGIWILDSYRFQVDLIIPDVLSLVWNAPLRRHPFWPFDRVKQQDTVLNPLNPRGEKKKSGGCYDFDLKLGITGGMDGVNVIKAFFSLSVPLIRSQSPIPVGSWL</sequence>
<dbReference type="RefSeq" id="XP_025529001.1">
    <property type="nucleotide sequence ID" value="XM_025677506.1"/>
</dbReference>
<evidence type="ECO:0000313" key="1">
    <source>
        <dbReference type="EMBL" id="RAH83107.1"/>
    </source>
</evidence>
<name>A0A8T8X4N7_ASPJA</name>
<organism evidence="1 2">
    <name type="scientific">Aspergillus japonicus CBS 114.51</name>
    <dbReference type="NCBI Taxonomy" id="1448312"/>
    <lineage>
        <taxon>Eukaryota</taxon>
        <taxon>Fungi</taxon>
        <taxon>Dikarya</taxon>
        <taxon>Ascomycota</taxon>
        <taxon>Pezizomycotina</taxon>
        <taxon>Eurotiomycetes</taxon>
        <taxon>Eurotiomycetidae</taxon>
        <taxon>Eurotiales</taxon>
        <taxon>Aspergillaceae</taxon>
        <taxon>Aspergillus</taxon>
        <taxon>Aspergillus subgen. Circumdati</taxon>
    </lineage>
</organism>
<dbReference type="Proteomes" id="UP000249497">
    <property type="component" value="Unassembled WGS sequence"/>
</dbReference>
<dbReference type="AlphaFoldDB" id="A0A8T8X4N7"/>
<proteinExistence type="predicted"/>
<reference evidence="1 2" key="1">
    <citation type="submission" date="2018-02" db="EMBL/GenBank/DDBJ databases">
        <title>The genomes of Aspergillus section Nigri reveals drivers in fungal speciation.</title>
        <authorList>
            <consortium name="DOE Joint Genome Institute"/>
            <person name="Vesth T.C."/>
            <person name="Nybo J."/>
            <person name="Theobald S."/>
            <person name="Brandl J."/>
            <person name="Frisvad J.C."/>
            <person name="Nielsen K.F."/>
            <person name="Lyhne E.K."/>
            <person name="Kogle M.E."/>
            <person name="Kuo A."/>
            <person name="Riley R."/>
            <person name="Clum A."/>
            <person name="Nolan M."/>
            <person name="Lipzen A."/>
            <person name="Salamov A."/>
            <person name="Henrissat B."/>
            <person name="Wiebenga A."/>
            <person name="De vries R.P."/>
            <person name="Grigoriev I.V."/>
            <person name="Mortensen U.H."/>
            <person name="Andersen M.R."/>
            <person name="Baker S.E."/>
        </authorList>
    </citation>
    <scope>NUCLEOTIDE SEQUENCE [LARGE SCALE GENOMIC DNA]</scope>
    <source>
        <strain evidence="1 2">CBS 114.51</strain>
    </source>
</reference>